<dbReference type="Proteomes" id="UP001239111">
    <property type="component" value="Chromosome 1"/>
</dbReference>
<evidence type="ECO:0000313" key="1">
    <source>
        <dbReference type="EMBL" id="KAJ8686316.1"/>
    </source>
</evidence>
<proteinExistence type="predicted"/>
<dbReference type="EMBL" id="CM056741">
    <property type="protein sequence ID" value="KAJ8686316.1"/>
    <property type="molecule type" value="Genomic_DNA"/>
</dbReference>
<sequence length="216" mass="24587">MNPTCFIPVLTVITFLCVKLQTTSAQEAPNDDEATFLYFAYGSNMLTKRIHINNPTAVQKYIGFIENHRLDFNGFSKRWQGAVATIVPHTSSDLKVWGVVWKINMKDLPHLDDQEGVKFNSYFAKSVTVNIPGGNRVEARVYEQCRLPDKYVRPDLLPPERQPSLVYLSTMTEGAKEFGIPENYVRYLESFKNNGYNGSMMVNVEKYGSKLTKVQS</sequence>
<keyword evidence="2" id="KW-1185">Reference proteome</keyword>
<gene>
    <name evidence="1" type="ORF">QAD02_022110</name>
</gene>
<evidence type="ECO:0000313" key="2">
    <source>
        <dbReference type="Proteomes" id="UP001239111"/>
    </source>
</evidence>
<organism evidence="1 2">
    <name type="scientific">Eretmocerus hayati</name>
    <dbReference type="NCBI Taxonomy" id="131215"/>
    <lineage>
        <taxon>Eukaryota</taxon>
        <taxon>Metazoa</taxon>
        <taxon>Ecdysozoa</taxon>
        <taxon>Arthropoda</taxon>
        <taxon>Hexapoda</taxon>
        <taxon>Insecta</taxon>
        <taxon>Pterygota</taxon>
        <taxon>Neoptera</taxon>
        <taxon>Endopterygota</taxon>
        <taxon>Hymenoptera</taxon>
        <taxon>Apocrita</taxon>
        <taxon>Proctotrupomorpha</taxon>
        <taxon>Chalcidoidea</taxon>
        <taxon>Aphelinidae</taxon>
        <taxon>Aphelininae</taxon>
        <taxon>Eretmocerus</taxon>
    </lineage>
</organism>
<name>A0ACC2PS18_9HYME</name>
<reference evidence="1" key="1">
    <citation type="submission" date="2023-04" db="EMBL/GenBank/DDBJ databases">
        <title>A chromosome-level genome assembly of the parasitoid wasp Eretmocerus hayati.</title>
        <authorList>
            <person name="Zhong Y."/>
            <person name="Liu S."/>
            <person name="Liu Y."/>
        </authorList>
    </citation>
    <scope>NUCLEOTIDE SEQUENCE</scope>
    <source>
        <strain evidence="1">ZJU_SS_LIU_2023</strain>
    </source>
</reference>
<protein>
    <submittedName>
        <fullName evidence="1">Uncharacterized protein</fullName>
    </submittedName>
</protein>
<accession>A0ACC2PS18</accession>
<comment type="caution">
    <text evidence="1">The sequence shown here is derived from an EMBL/GenBank/DDBJ whole genome shotgun (WGS) entry which is preliminary data.</text>
</comment>